<feature type="signal peptide" evidence="1">
    <location>
        <begin position="1"/>
        <end position="19"/>
    </location>
</feature>
<dbReference type="RefSeq" id="WP_255874144.1">
    <property type="nucleotide sequence ID" value="NZ_JACASI010000020.1"/>
</dbReference>
<sequence>MKKTVLALALSLISSFASADNLTGAWELVSGSYVDNKGTLLDYQELDFKALKIISDRHFSFTSMKGGKFWASGTGTYEVADGKYTETLHFNSFGEQSGAKFVFTTRVEDEYWYNERWKDGERVEYEVWRRVE</sequence>
<keyword evidence="1" id="KW-0732">Signal</keyword>
<protein>
    <recommendedName>
        <fullName evidence="4">Lipocalin-like domain-containing protein</fullName>
    </recommendedName>
</protein>
<dbReference type="Gene3D" id="2.40.128.490">
    <property type="entry name" value="Uncharacterised protein PF14869, DUF4488"/>
    <property type="match status" value="1"/>
</dbReference>
<keyword evidence="3" id="KW-1185">Reference proteome</keyword>
<evidence type="ECO:0000313" key="3">
    <source>
        <dbReference type="Proteomes" id="UP001205566"/>
    </source>
</evidence>
<evidence type="ECO:0008006" key="4">
    <source>
        <dbReference type="Google" id="ProtNLM"/>
    </source>
</evidence>
<evidence type="ECO:0000313" key="2">
    <source>
        <dbReference type="EMBL" id="MCQ3829259.1"/>
    </source>
</evidence>
<dbReference type="Proteomes" id="UP001205566">
    <property type="component" value="Unassembled WGS sequence"/>
</dbReference>
<organism evidence="2 3">
    <name type="scientific">Microbulbifer elongatus</name>
    <dbReference type="NCBI Taxonomy" id="86173"/>
    <lineage>
        <taxon>Bacteria</taxon>
        <taxon>Pseudomonadati</taxon>
        <taxon>Pseudomonadota</taxon>
        <taxon>Gammaproteobacteria</taxon>
        <taxon>Cellvibrionales</taxon>
        <taxon>Microbulbiferaceae</taxon>
        <taxon>Microbulbifer</taxon>
    </lineage>
</organism>
<gene>
    <name evidence="2" type="ORF">HXX02_07360</name>
</gene>
<comment type="caution">
    <text evidence="2">The sequence shown here is derived from an EMBL/GenBank/DDBJ whole genome shotgun (WGS) entry which is preliminary data.</text>
</comment>
<reference evidence="2" key="1">
    <citation type="thesis" date="2020" institute="Technische Universitat Dresden" country="Dresden, Germany">
        <title>The Agarolytic System of Microbulbifer elongatus PORT2, Isolated from Batu Karas, Pangandaran West Java Indonesia.</title>
        <authorList>
            <person name="Anggraeni S.R."/>
        </authorList>
    </citation>
    <scope>NUCLEOTIDE SEQUENCE</scope>
    <source>
        <strain evidence="2">PORT2</strain>
    </source>
</reference>
<proteinExistence type="predicted"/>
<name>A0ABT1P2N8_9GAMM</name>
<dbReference type="EMBL" id="JACASI010000020">
    <property type="protein sequence ID" value="MCQ3829259.1"/>
    <property type="molecule type" value="Genomic_DNA"/>
</dbReference>
<feature type="chain" id="PRO_5045798962" description="Lipocalin-like domain-containing protein" evidence="1">
    <location>
        <begin position="20"/>
        <end position="132"/>
    </location>
</feature>
<evidence type="ECO:0000256" key="1">
    <source>
        <dbReference type="SAM" id="SignalP"/>
    </source>
</evidence>
<accession>A0ABT1P2N8</accession>